<reference evidence="1 2" key="1">
    <citation type="journal article" date="2012" name="J. Bacteriol.">
        <title>Genome sequence of Sphingobium indicum B90A, a hexachlorocyclohexane-degrading bacterium.</title>
        <authorList>
            <person name="Anand S."/>
            <person name="Sangwan N."/>
            <person name="Lata P."/>
            <person name="Kaur J."/>
            <person name="Dua A."/>
            <person name="Singh A.K."/>
            <person name="Verma M."/>
            <person name="Kaur J."/>
            <person name="Khurana J.P."/>
            <person name="Khurana P."/>
            <person name="Mathur S."/>
            <person name="Lal R."/>
        </authorList>
    </citation>
    <scope>NUCLEOTIDE SEQUENCE [LARGE SCALE GENOMIC DNA]</scope>
    <source>
        <strain evidence="2">DSM 16412 / CCM 7286 / MTCC 6364 / B90A</strain>
    </source>
</reference>
<proteinExistence type="predicted"/>
<protein>
    <submittedName>
        <fullName evidence="1">Uncharacterized protein</fullName>
    </submittedName>
</protein>
<accession>A0A1L5BNM4</accession>
<dbReference type="Proteomes" id="UP000004550">
    <property type="component" value="Chromosome"/>
</dbReference>
<dbReference type="EMBL" id="CP013070">
    <property type="protein sequence ID" value="APL94453.1"/>
    <property type="molecule type" value="Genomic_DNA"/>
</dbReference>
<dbReference type="KEGG" id="sinb:SIDU_08050"/>
<dbReference type="AlphaFoldDB" id="A0A1L5BNM4"/>
<evidence type="ECO:0000313" key="1">
    <source>
        <dbReference type="EMBL" id="APL94453.1"/>
    </source>
</evidence>
<sequence length="59" mass="6364">MVNGVINPGSGAGDFALQRFDARFEIGKGQWAQILSEQSGQRIIGLSGQIVIHVHDLQC</sequence>
<organism evidence="1 2">
    <name type="scientific">Sphingobium indicum (strain DSM 16412 / CCM 7286 / MTCC 6364 / B90A)</name>
    <dbReference type="NCBI Taxonomy" id="861109"/>
    <lineage>
        <taxon>Bacteria</taxon>
        <taxon>Pseudomonadati</taxon>
        <taxon>Pseudomonadota</taxon>
        <taxon>Alphaproteobacteria</taxon>
        <taxon>Sphingomonadales</taxon>
        <taxon>Sphingomonadaceae</taxon>
        <taxon>Sphingobium</taxon>
    </lineage>
</organism>
<gene>
    <name evidence="1" type="ORF">SIDU_08050</name>
</gene>
<name>A0A1L5BNM4_SPHIB</name>
<evidence type="ECO:0000313" key="2">
    <source>
        <dbReference type="Proteomes" id="UP000004550"/>
    </source>
</evidence>